<comment type="pathway">
    <text evidence="3 12">Cofactor biosynthesis; tetrahydrofolate biosynthesis; 7,8-dihydrofolate from 2-amino-4-hydroxy-6-hydroxymethyl-7,8-dihydropteridine diphosphate and 4-aminobenzoate: step 1/2.</text>
</comment>
<sequence length="296" mass="31321">MSDVRGWGSVENLPTDRTLVMGILNVTPDSFSDGGQHFEVQDAVEHARAMLAAGADIIDVGGESTRPGATRVSIEEEQRRVLPVIRELAKIGAVMSIDTLNWQTARVAIEAGAHIINDVSGMSLTDGMVQAAAELQVPYILTHARGTSQTMDAQATYSDTVQEVKAELLMLRERLYSAGVKPGNLILDPGLGFAKGGVQDWELIAATHELTLLGNKVLVAGSRKRFIGTMLAEAASQRPGGTGEHEAPAAEGRDGATAAITALAAAEGAWAVRVHDVASSADAVQVAKAFLRHRQR</sequence>
<evidence type="ECO:0000256" key="6">
    <source>
        <dbReference type="ARBA" id="ARBA00016919"/>
    </source>
</evidence>
<feature type="domain" description="Pterin-binding" evidence="13">
    <location>
        <begin position="18"/>
        <end position="285"/>
    </location>
</feature>
<gene>
    <name evidence="14" type="primary">folP</name>
    <name evidence="14" type="ORF">IDM49_01510</name>
</gene>
<evidence type="ECO:0000256" key="9">
    <source>
        <dbReference type="ARBA" id="ARBA00022842"/>
    </source>
</evidence>
<dbReference type="CDD" id="cd00739">
    <property type="entry name" value="DHPS"/>
    <property type="match status" value="1"/>
</dbReference>
<evidence type="ECO:0000256" key="12">
    <source>
        <dbReference type="RuleBase" id="RU361205"/>
    </source>
</evidence>
<accession>A0A7H2BEA8</accession>
<dbReference type="RefSeq" id="WP_190724788.1">
    <property type="nucleotide sequence ID" value="NZ_CP061539.1"/>
</dbReference>
<dbReference type="GeneID" id="96622899"/>
<evidence type="ECO:0000256" key="10">
    <source>
        <dbReference type="ARBA" id="ARBA00022909"/>
    </source>
</evidence>
<keyword evidence="7 12" id="KW-0808">Transferase</keyword>
<comment type="similarity">
    <text evidence="4 12">Belongs to the DHPS family.</text>
</comment>
<dbReference type="AlphaFoldDB" id="A0A7H2BEA8"/>
<evidence type="ECO:0000256" key="3">
    <source>
        <dbReference type="ARBA" id="ARBA00004763"/>
    </source>
</evidence>
<dbReference type="GO" id="GO:0005829">
    <property type="term" value="C:cytosol"/>
    <property type="evidence" value="ECO:0007669"/>
    <property type="project" value="TreeGrafter"/>
</dbReference>
<dbReference type="PANTHER" id="PTHR20941:SF1">
    <property type="entry name" value="FOLIC ACID SYNTHESIS PROTEIN FOL1"/>
    <property type="match status" value="1"/>
</dbReference>
<dbReference type="KEGG" id="rter:IDM49_01510"/>
<evidence type="ECO:0000256" key="4">
    <source>
        <dbReference type="ARBA" id="ARBA00009503"/>
    </source>
</evidence>
<dbReference type="NCBIfam" id="TIGR01496">
    <property type="entry name" value="DHPS"/>
    <property type="match status" value="1"/>
</dbReference>
<keyword evidence="10 12" id="KW-0289">Folate biosynthesis</keyword>
<dbReference type="EC" id="2.5.1.15" evidence="5 12"/>
<dbReference type="Pfam" id="PF00809">
    <property type="entry name" value="Pterin_bind"/>
    <property type="match status" value="1"/>
</dbReference>
<keyword evidence="15" id="KW-1185">Reference proteome</keyword>
<dbReference type="GO" id="GO:0046654">
    <property type="term" value="P:tetrahydrofolate biosynthetic process"/>
    <property type="evidence" value="ECO:0007669"/>
    <property type="project" value="UniProtKB-UniPathway"/>
</dbReference>
<dbReference type="UniPathway" id="UPA00077">
    <property type="reaction ID" value="UER00156"/>
</dbReference>
<dbReference type="GO" id="GO:0046872">
    <property type="term" value="F:metal ion binding"/>
    <property type="evidence" value="ECO:0007669"/>
    <property type="project" value="UniProtKB-KW"/>
</dbReference>
<protein>
    <recommendedName>
        <fullName evidence="6 12">Dihydropteroate synthase</fullName>
        <shortName evidence="12">DHPS</shortName>
        <ecNumber evidence="5 12">2.5.1.15</ecNumber>
    </recommendedName>
    <alternativeName>
        <fullName evidence="11 12">Dihydropteroate pyrophosphorylase</fullName>
    </alternativeName>
</protein>
<evidence type="ECO:0000256" key="11">
    <source>
        <dbReference type="ARBA" id="ARBA00030193"/>
    </source>
</evidence>
<dbReference type="PROSITE" id="PS00793">
    <property type="entry name" value="DHPS_2"/>
    <property type="match status" value="1"/>
</dbReference>
<dbReference type="GO" id="GO:0046656">
    <property type="term" value="P:folic acid biosynthetic process"/>
    <property type="evidence" value="ECO:0007669"/>
    <property type="project" value="UniProtKB-KW"/>
</dbReference>
<dbReference type="FunFam" id="3.20.20.20:FF:000006">
    <property type="entry name" value="Dihydropteroate synthase"/>
    <property type="match status" value="1"/>
</dbReference>
<dbReference type="PANTHER" id="PTHR20941">
    <property type="entry name" value="FOLATE SYNTHESIS PROTEINS"/>
    <property type="match status" value="1"/>
</dbReference>
<evidence type="ECO:0000256" key="2">
    <source>
        <dbReference type="ARBA" id="ARBA00001946"/>
    </source>
</evidence>
<dbReference type="PROSITE" id="PS00792">
    <property type="entry name" value="DHPS_1"/>
    <property type="match status" value="1"/>
</dbReference>
<reference evidence="14 15" key="1">
    <citation type="submission" date="2020-09" db="EMBL/GenBank/DDBJ databases">
        <title>Investigation of environmental microbes.</title>
        <authorList>
            <person name="Ou Y."/>
            <person name="Kang Q."/>
        </authorList>
    </citation>
    <scope>NUCLEOTIDE SEQUENCE [LARGE SCALE GENOMIC DNA]</scope>
    <source>
        <strain evidence="14 15">KJZ-14</strain>
    </source>
</reference>
<dbReference type="PROSITE" id="PS50972">
    <property type="entry name" value="PTERIN_BINDING"/>
    <property type="match status" value="1"/>
</dbReference>
<evidence type="ECO:0000256" key="8">
    <source>
        <dbReference type="ARBA" id="ARBA00022723"/>
    </source>
</evidence>
<evidence type="ECO:0000256" key="5">
    <source>
        <dbReference type="ARBA" id="ARBA00012458"/>
    </source>
</evidence>
<keyword evidence="9 12" id="KW-0460">Magnesium</keyword>
<comment type="function">
    <text evidence="12">Catalyzes the condensation of para-aminobenzoate (pABA) with 6-hydroxymethyl-7,8-dihydropterin diphosphate (DHPt-PP) to form 7,8-dihydropteroate (H2Pte), the immediate precursor of folate derivatives.</text>
</comment>
<dbReference type="EMBL" id="CP061539">
    <property type="protein sequence ID" value="QNV38004.1"/>
    <property type="molecule type" value="Genomic_DNA"/>
</dbReference>
<evidence type="ECO:0000259" key="13">
    <source>
        <dbReference type="PROSITE" id="PS50972"/>
    </source>
</evidence>
<name>A0A7H2BEA8_9MICC</name>
<comment type="cofactor">
    <cofactor evidence="2 12">
        <name>Mg(2+)</name>
        <dbReference type="ChEBI" id="CHEBI:18420"/>
    </cofactor>
</comment>
<dbReference type="Gene3D" id="3.20.20.20">
    <property type="entry name" value="Dihydropteroate synthase-like"/>
    <property type="match status" value="1"/>
</dbReference>
<comment type="catalytic activity">
    <reaction evidence="1">
        <text>(7,8-dihydropterin-6-yl)methyl diphosphate + 4-aminobenzoate = 7,8-dihydropteroate + diphosphate</text>
        <dbReference type="Rhea" id="RHEA:19949"/>
        <dbReference type="ChEBI" id="CHEBI:17836"/>
        <dbReference type="ChEBI" id="CHEBI:17839"/>
        <dbReference type="ChEBI" id="CHEBI:33019"/>
        <dbReference type="ChEBI" id="CHEBI:72950"/>
        <dbReference type="EC" id="2.5.1.15"/>
    </reaction>
</comment>
<proteinExistence type="inferred from homology"/>
<dbReference type="InterPro" id="IPR045031">
    <property type="entry name" value="DHP_synth-like"/>
</dbReference>
<keyword evidence="8 12" id="KW-0479">Metal-binding</keyword>
<evidence type="ECO:0000313" key="15">
    <source>
        <dbReference type="Proteomes" id="UP000516404"/>
    </source>
</evidence>
<evidence type="ECO:0000256" key="7">
    <source>
        <dbReference type="ARBA" id="ARBA00022679"/>
    </source>
</evidence>
<dbReference type="Proteomes" id="UP000516404">
    <property type="component" value="Chromosome"/>
</dbReference>
<evidence type="ECO:0000313" key="14">
    <source>
        <dbReference type="EMBL" id="QNV38004.1"/>
    </source>
</evidence>
<dbReference type="InterPro" id="IPR011005">
    <property type="entry name" value="Dihydropteroate_synth-like_sf"/>
</dbReference>
<evidence type="ECO:0000256" key="1">
    <source>
        <dbReference type="ARBA" id="ARBA00000012"/>
    </source>
</evidence>
<organism evidence="14 15">
    <name type="scientific">Rothia terrae</name>
    <dbReference type="NCBI Taxonomy" id="396015"/>
    <lineage>
        <taxon>Bacteria</taxon>
        <taxon>Bacillati</taxon>
        <taxon>Actinomycetota</taxon>
        <taxon>Actinomycetes</taxon>
        <taxon>Micrococcales</taxon>
        <taxon>Micrococcaceae</taxon>
        <taxon>Rothia</taxon>
    </lineage>
</organism>
<dbReference type="GO" id="GO:0004156">
    <property type="term" value="F:dihydropteroate synthase activity"/>
    <property type="evidence" value="ECO:0007669"/>
    <property type="project" value="UniProtKB-EC"/>
</dbReference>
<dbReference type="InterPro" id="IPR006390">
    <property type="entry name" value="DHP_synth_dom"/>
</dbReference>
<dbReference type="SUPFAM" id="SSF51717">
    <property type="entry name" value="Dihydropteroate synthetase-like"/>
    <property type="match status" value="1"/>
</dbReference>
<dbReference type="InterPro" id="IPR000489">
    <property type="entry name" value="Pterin-binding_dom"/>
</dbReference>